<gene>
    <name evidence="8" type="ORF">Fot_04702</name>
</gene>
<accession>A0ABD1XDC5</accession>
<keyword evidence="5" id="KW-0472">Membrane</keyword>
<keyword evidence="2" id="KW-0433">Leucine-rich repeat</keyword>
<evidence type="ECO:0000256" key="2">
    <source>
        <dbReference type="ARBA" id="ARBA00022614"/>
    </source>
</evidence>
<dbReference type="InterPro" id="IPR050994">
    <property type="entry name" value="At_inactive_RLKs"/>
</dbReference>
<evidence type="ECO:0000313" key="9">
    <source>
        <dbReference type="Proteomes" id="UP001604277"/>
    </source>
</evidence>
<evidence type="ECO:0000256" key="3">
    <source>
        <dbReference type="ARBA" id="ARBA00022729"/>
    </source>
</evidence>
<evidence type="ECO:0000256" key="5">
    <source>
        <dbReference type="ARBA" id="ARBA00023136"/>
    </source>
</evidence>
<keyword evidence="4" id="KW-0677">Repeat</keyword>
<dbReference type="Pfam" id="PF00560">
    <property type="entry name" value="LRR_1"/>
    <property type="match status" value="3"/>
</dbReference>
<dbReference type="Pfam" id="PF08263">
    <property type="entry name" value="LRRNT_2"/>
    <property type="match status" value="1"/>
</dbReference>
<keyword evidence="9" id="KW-1185">Reference proteome</keyword>
<dbReference type="Proteomes" id="UP001604277">
    <property type="component" value="Unassembled WGS sequence"/>
</dbReference>
<feature type="signal peptide" evidence="6">
    <location>
        <begin position="1"/>
        <end position="25"/>
    </location>
</feature>
<organism evidence="8 9">
    <name type="scientific">Forsythia ovata</name>
    <dbReference type="NCBI Taxonomy" id="205694"/>
    <lineage>
        <taxon>Eukaryota</taxon>
        <taxon>Viridiplantae</taxon>
        <taxon>Streptophyta</taxon>
        <taxon>Embryophyta</taxon>
        <taxon>Tracheophyta</taxon>
        <taxon>Spermatophyta</taxon>
        <taxon>Magnoliopsida</taxon>
        <taxon>eudicotyledons</taxon>
        <taxon>Gunneridae</taxon>
        <taxon>Pentapetalae</taxon>
        <taxon>asterids</taxon>
        <taxon>lamiids</taxon>
        <taxon>Lamiales</taxon>
        <taxon>Oleaceae</taxon>
        <taxon>Forsythieae</taxon>
        <taxon>Forsythia</taxon>
    </lineage>
</organism>
<dbReference type="InterPro" id="IPR032675">
    <property type="entry name" value="LRR_dom_sf"/>
</dbReference>
<dbReference type="InterPro" id="IPR001611">
    <property type="entry name" value="Leu-rich_rpt"/>
</dbReference>
<reference evidence="9" key="1">
    <citation type="submission" date="2024-07" db="EMBL/GenBank/DDBJ databases">
        <title>Two chromosome-level genome assemblies of Korean endemic species Abeliophyllum distichum and Forsythia ovata (Oleaceae).</title>
        <authorList>
            <person name="Jang H."/>
        </authorList>
    </citation>
    <scope>NUCLEOTIDE SEQUENCE [LARGE SCALE GENOMIC DNA]</scope>
</reference>
<dbReference type="AlphaFoldDB" id="A0ABD1XDC5"/>
<comment type="subcellular location">
    <subcellularLocation>
        <location evidence="1">Membrane</location>
    </subcellularLocation>
</comment>
<sequence length="233" mass="26350">MTWDFRALSILISIILLLLERGSFTYSDQSDVDCLRSIVDSFEDPFNNLKSWNFNNNTEGFICKFKGVECWKLDENRVLNIQMSNMGLKGKFPLGVAGCLSLTGLDLSNNMIYGNIPNNISRLLRYVTALDLSSNQLSGEIPMDFADCTYLNVLELDNNQLTGQIPAQIGMLFRLRSFTVTKKSIVLAQFHSSIVLLFRQRAMRIMQDYVAILCPFAERTLILQSLLGRPLVG</sequence>
<name>A0ABD1XDC5_9LAMI</name>
<proteinExistence type="predicted"/>
<evidence type="ECO:0000256" key="6">
    <source>
        <dbReference type="SAM" id="SignalP"/>
    </source>
</evidence>
<dbReference type="PANTHER" id="PTHR48010:SF55">
    <property type="entry name" value="OS01G0607900 PROTEIN"/>
    <property type="match status" value="1"/>
</dbReference>
<dbReference type="FunFam" id="3.80.10.10:FF:000400">
    <property type="entry name" value="Nuclear pore complex protein NUP107"/>
    <property type="match status" value="1"/>
</dbReference>
<evidence type="ECO:0000313" key="8">
    <source>
        <dbReference type="EMBL" id="KAL2559963.1"/>
    </source>
</evidence>
<dbReference type="GO" id="GO:0016020">
    <property type="term" value="C:membrane"/>
    <property type="evidence" value="ECO:0007669"/>
    <property type="project" value="UniProtKB-SubCell"/>
</dbReference>
<feature type="domain" description="Leucine-rich repeat-containing N-terminal plant-type" evidence="7">
    <location>
        <begin position="29"/>
        <end position="71"/>
    </location>
</feature>
<dbReference type="Gene3D" id="3.80.10.10">
    <property type="entry name" value="Ribonuclease Inhibitor"/>
    <property type="match status" value="1"/>
</dbReference>
<dbReference type="PANTHER" id="PTHR48010">
    <property type="entry name" value="OS05G0588300 PROTEIN"/>
    <property type="match status" value="1"/>
</dbReference>
<protein>
    <submittedName>
        <fullName evidence="8">Inactive leucine-rich repeat receptor-like protein kinase</fullName>
    </submittedName>
</protein>
<feature type="chain" id="PRO_5044860045" evidence="6">
    <location>
        <begin position="26"/>
        <end position="233"/>
    </location>
</feature>
<evidence type="ECO:0000256" key="1">
    <source>
        <dbReference type="ARBA" id="ARBA00004370"/>
    </source>
</evidence>
<evidence type="ECO:0000259" key="7">
    <source>
        <dbReference type="Pfam" id="PF08263"/>
    </source>
</evidence>
<dbReference type="EMBL" id="JBFOLJ010000001">
    <property type="protein sequence ID" value="KAL2559963.1"/>
    <property type="molecule type" value="Genomic_DNA"/>
</dbReference>
<dbReference type="InterPro" id="IPR013210">
    <property type="entry name" value="LRR_N_plant-typ"/>
</dbReference>
<keyword evidence="3 6" id="KW-0732">Signal</keyword>
<evidence type="ECO:0000256" key="4">
    <source>
        <dbReference type="ARBA" id="ARBA00022737"/>
    </source>
</evidence>
<comment type="caution">
    <text evidence="8">The sequence shown here is derived from an EMBL/GenBank/DDBJ whole genome shotgun (WGS) entry which is preliminary data.</text>
</comment>
<dbReference type="SUPFAM" id="SSF52058">
    <property type="entry name" value="L domain-like"/>
    <property type="match status" value="1"/>
</dbReference>